<comment type="caution">
    <text evidence="3">The sequence shown here is derived from an EMBL/GenBank/DDBJ whole genome shotgun (WGS) entry which is preliminary data.</text>
</comment>
<dbReference type="EMBL" id="VCAU01000032">
    <property type="protein sequence ID" value="KAF9889864.1"/>
    <property type="molecule type" value="Genomic_DNA"/>
</dbReference>
<evidence type="ECO:0000313" key="3">
    <source>
        <dbReference type="EMBL" id="KAF9889864.1"/>
    </source>
</evidence>
<sequence length="181" mass="20045">MVNYVKTRNTAWPTNISCSIKDAIETFFQLLDGFSPEAAQEWSQLYHPKGKFEAFGQVFEGHAAIQQHILRFWTSFPGLNHIPQKIYTHGENGLDLIIITTYEITFSNGNHVSGESVAMMTFVNDNSKLLVNLNKLIIDPNPLMSGLAAASAEKVSASVQDESSKSLVTHTESVTNANDRV</sequence>
<dbReference type="Gene3D" id="3.10.450.50">
    <property type="match status" value="1"/>
</dbReference>
<name>A0AAD4CNM9_ASPNN</name>
<dbReference type="InterPro" id="IPR037401">
    <property type="entry name" value="SnoaL-like"/>
</dbReference>
<evidence type="ECO:0000313" key="4">
    <source>
        <dbReference type="Proteomes" id="UP001194746"/>
    </source>
</evidence>
<dbReference type="SUPFAM" id="SSF54427">
    <property type="entry name" value="NTF2-like"/>
    <property type="match status" value="1"/>
</dbReference>
<gene>
    <name evidence="3" type="ORF">FE257_006954</name>
</gene>
<feature type="domain" description="SnoaL-like" evidence="2">
    <location>
        <begin position="30"/>
        <end position="124"/>
    </location>
</feature>
<protein>
    <recommendedName>
        <fullName evidence="2">SnoaL-like domain-containing protein</fullName>
    </recommendedName>
</protein>
<feature type="compositionally biased region" description="Polar residues" evidence="1">
    <location>
        <begin position="165"/>
        <end position="181"/>
    </location>
</feature>
<reference evidence="3" key="1">
    <citation type="journal article" date="2019" name="Beilstein J. Org. Chem.">
        <title>Nanangenines: drimane sesquiterpenoids as the dominant metabolite cohort of a novel Australian fungus, Aspergillus nanangensis.</title>
        <authorList>
            <person name="Lacey H.J."/>
            <person name="Gilchrist C.L.M."/>
            <person name="Crombie A."/>
            <person name="Kalaitzis J.A."/>
            <person name="Vuong D."/>
            <person name="Rutledge P.J."/>
            <person name="Turner P."/>
            <person name="Pitt J.I."/>
            <person name="Lacey E."/>
            <person name="Chooi Y.H."/>
            <person name="Piggott A.M."/>
        </authorList>
    </citation>
    <scope>NUCLEOTIDE SEQUENCE</scope>
    <source>
        <strain evidence="3">MST-FP2251</strain>
    </source>
</reference>
<dbReference type="AlphaFoldDB" id="A0AAD4CNM9"/>
<feature type="region of interest" description="Disordered" evidence="1">
    <location>
        <begin position="161"/>
        <end position="181"/>
    </location>
</feature>
<dbReference type="InterPro" id="IPR032710">
    <property type="entry name" value="NTF2-like_dom_sf"/>
</dbReference>
<evidence type="ECO:0000259" key="2">
    <source>
        <dbReference type="Pfam" id="PF12680"/>
    </source>
</evidence>
<dbReference type="Proteomes" id="UP001194746">
    <property type="component" value="Unassembled WGS sequence"/>
</dbReference>
<keyword evidence="4" id="KW-1185">Reference proteome</keyword>
<accession>A0AAD4CNM9</accession>
<dbReference type="Pfam" id="PF12680">
    <property type="entry name" value="SnoaL_2"/>
    <property type="match status" value="1"/>
</dbReference>
<organism evidence="3 4">
    <name type="scientific">Aspergillus nanangensis</name>
    <dbReference type="NCBI Taxonomy" id="2582783"/>
    <lineage>
        <taxon>Eukaryota</taxon>
        <taxon>Fungi</taxon>
        <taxon>Dikarya</taxon>
        <taxon>Ascomycota</taxon>
        <taxon>Pezizomycotina</taxon>
        <taxon>Eurotiomycetes</taxon>
        <taxon>Eurotiomycetidae</taxon>
        <taxon>Eurotiales</taxon>
        <taxon>Aspergillaceae</taxon>
        <taxon>Aspergillus</taxon>
        <taxon>Aspergillus subgen. Circumdati</taxon>
    </lineage>
</organism>
<proteinExistence type="predicted"/>
<evidence type="ECO:0000256" key="1">
    <source>
        <dbReference type="SAM" id="MobiDB-lite"/>
    </source>
</evidence>
<reference evidence="3" key="2">
    <citation type="submission" date="2020-02" db="EMBL/GenBank/DDBJ databases">
        <authorList>
            <person name="Gilchrist C.L.M."/>
            <person name="Chooi Y.-H."/>
        </authorList>
    </citation>
    <scope>NUCLEOTIDE SEQUENCE</scope>
    <source>
        <strain evidence="3">MST-FP2251</strain>
    </source>
</reference>